<evidence type="ECO:0000256" key="11">
    <source>
        <dbReference type="ARBA" id="ARBA00093255"/>
    </source>
</evidence>
<dbReference type="GeneID" id="19972102"/>
<evidence type="ECO:0000256" key="12">
    <source>
        <dbReference type="ARBA" id="ARBA00093271"/>
    </source>
</evidence>
<comment type="subunit">
    <text evidence="13">Homodimer.</text>
</comment>
<evidence type="ECO:0000256" key="7">
    <source>
        <dbReference type="ARBA" id="ARBA00023080"/>
    </source>
</evidence>
<dbReference type="GO" id="GO:0036222">
    <property type="term" value="F:XTP diphosphatase activity"/>
    <property type="evidence" value="ECO:0007669"/>
    <property type="project" value="UniProtKB-UniRule"/>
</dbReference>
<comment type="catalytic activity">
    <reaction evidence="11">
        <text>dITP + H2O = dIMP + diphosphate + H(+)</text>
        <dbReference type="Rhea" id="RHEA:28342"/>
        <dbReference type="ChEBI" id="CHEBI:15377"/>
        <dbReference type="ChEBI" id="CHEBI:15378"/>
        <dbReference type="ChEBI" id="CHEBI:33019"/>
        <dbReference type="ChEBI" id="CHEBI:61194"/>
        <dbReference type="ChEBI" id="CHEBI:61382"/>
        <dbReference type="EC" id="3.6.1.66"/>
    </reaction>
    <physiologicalReaction direction="left-to-right" evidence="11">
        <dbReference type="Rhea" id="RHEA:28343"/>
    </physiologicalReaction>
</comment>
<evidence type="ECO:0000256" key="13">
    <source>
        <dbReference type="HAMAP-Rule" id="MF_03148"/>
    </source>
</evidence>
<evidence type="ECO:0000256" key="9">
    <source>
        <dbReference type="ARBA" id="ARBA00054940"/>
    </source>
</evidence>
<keyword evidence="15" id="KW-1185">Reference proteome</keyword>
<dbReference type="FunFam" id="3.90.950.10:FF:000003">
    <property type="entry name" value="Inosine triphosphate pyrophosphatase"/>
    <property type="match status" value="1"/>
</dbReference>
<dbReference type="PANTHER" id="PTHR11067:SF9">
    <property type="entry name" value="INOSINE TRIPHOSPHATE PYROPHOSPHATASE"/>
    <property type="match status" value="1"/>
</dbReference>
<evidence type="ECO:0000256" key="3">
    <source>
        <dbReference type="ARBA" id="ARBA00022723"/>
    </source>
</evidence>
<feature type="binding site" evidence="13">
    <location>
        <position position="63"/>
    </location>
    <ligand>
        <name>ITP</name>
        <dbReference type="ChEBI" id="CHEBI:61402"/>
    </ligand>
</feature>
<evidence type="ECO:0000256" key="2">
    <source>
        <dbReference type="ARBA" id="ARBA00022490"/>
    </source>
</evidence>
<dbReference type="GO" id="GO:0009204">
    <property type="term" value="P:deoxyribonucleoside triphosphate catabolic process"/>
    <property type="evidence" value="ECO:0007669"/>
    <property type="project" value="UniProtKB-UniRule"/>
</dbReference>
<dbReference type="HOGENOM" id="CLU_082080_1_1_1"/>
<comment type="function">
    <text evidence="9">Pyrophosphatase that hydrolyzes the non-canonical purine nucleotides inosine triphosphate (ITP), deoxyinosine triphosphate (dITP) as well as 2'-deoxy-N-6-hydroxylaminopurine triphosphate (dHAPTP) and xanthosine 5'-triphosphate (XTP) to their respective monophosphate derivatives. The enzyme does not distinguish between the deoxy- and ribose forms. Probably excludes non-canonical purines from RNA and DNA precursor pools, thus preventing their incorporation into RNA and DNA and avoiding chromosomal lesions.</text>
</comment>
<dbReference type="InterPro" id="IPR002637">
    <property type="entry name" value="RdgB/HAM1"/>
</dbReference>
<dbReference type="eggNOG" id="KOG3222">
    <property type="taxonomic scope" value="Eukaryota"/>
</dbReference>
<feature type="binding site" evidence="13">
    <location>
        <begin position="181"/>
        <end position="182"/>
    </location>
    <ligand>
        <name>ITP</name>
        <dbReference type="ChEBI" id="CHEBI:61402"/>
    </ligand>
</feature>
<dbReference type="Pfam" id="PF01725">
    <property type="entry name" value="Ham1p_like"/>
    <property type="match status" value="1"/>
</dbReference>
<dbReference type="InParanoid" id="W2RVF5"/>
<feature type="binding site" evidence="13">
    <location>
        <begin position="17"/>
        <end position="22"/>
    </location>
    <ligand>
        <name>ITP</name>
        <dbReference type="ChEBI" id="CHEBI:61402"/>
    </ligand>
</feature>
<accession>W2RVF5</accession>
<evidence type="ECO:0000256" key="4">
    <source>
        <dbReference type="ARBA" id="ARBA00022741"/>
    </source>
</evidence>
<feature type="binding site" evidence="13">
    <location>
        <position position="176"/>
    </location>
    <ligand>
        <name>ITP</name>
        <dbReference type="ChEBI" id="CHEBI:61402"/>
    </ligand>
</feature>
<sequence length="201" mass="21671">MTPPNPVARPTTLNFITGNANKLAEVRAILANEGGTGGVDLQSKDVPGLDEIQGSIEEIARDKCRRAAESVGGPVLTEDTALEFKALKGLPGPYIKYFLAALGHTGLNNLLVAYPDKTAYAVCTFAYCGGPGQDPILFQDRTEGKIVDARGPPTFGWDAVFEYEGETYAEMDKARKNEISHRGKALAKLKKWLAGEEVETL</sequence>
<dbReference type="GO" id="GO:0036220">
    <property type="term" value="F:ITP diphosphatase activity"/>
    <property type="evidence" value="ECO:0007669"/>
    <property type="project" value="UniProtKB-UniRule"/>
</dbReference>
<keyword evidence="7 13" id="KW-0546">Nucleotide metabolism</keyword>
<dbReference type="EC" id="3.6.1.66" evidence="13"/>
<proteinExistence type="inferred from homology"/>
<feature type="binding site" evidence="13">
    <location>
        <position position="79"/>
    </location>
    <ligand>
        <name>Mg(2+)</name>
        <dbReference type="ChEBI" id="CHEBI:18420"/>
    </ligand>
</feature>
<dbReference type="VEuPathDB" id="FungiDB:HMPREF1541_04763"/>
<dbReference type="GO" id="GO:0005634">
    <property type="term" value="C:nucleus"/>
    <property type="evidence" value="ECO:0007669"/>
    <property type="project" value="UniProtKB-SubCell"/>
</dbReference>
<comment type="cofactor">
    <cofactor evidence="13">
        <name>Mg(2+)</name>
        <dbReference type="ChEBI" id="CHEBI:18420"/>
    </cofactor>
    <cofactor evidence="13">
        <name>Mn(2+)</name>
        <dbReference type="ChEBI" id="CHEBI:29035"/>
    </cofactor>
    <text evidence="13">Binds 1 divalent metal cation per subunit; can use either Mg(2+) or Mn(2+).</text>
</comment>
<dbReference type="GO" id="GO:0035870">
    <property type="term" value="F:dITP diphosphatase activity"/>
    <property type="evidence" value="ECO:0007669"/>
    <property type="project" value="UniProtKB-UniRule"/>
</dbReference>
<dbReference type="EMBL" id="KB822720">
    <property type="protein sequence ID" value="ETN40486.1"/>
    <property type="molecule type" value="Genomic_DNA"/>
</dbReference>
<evidence type="ECO:0000313" key="14">
    <source>
        <dbReference type="EMBL" id="ETN40486.1"/>
    </source>
</evidence>
<dbReference type="GO" id="GO:0009117">
    <property type="term" value="P:nucleotide metabolic process"/>
    <property type="evidence" value="ECO:0007669"/>
    <property type="project" value="UniProtKB-KW"/>
</dbReference>
<dbReference type="GO" id="GO:0046872">
    <property type="term" value="F:metal ion binding"/>
    <property type="evidence" value="ECO:0007669"/>
    <property type="project" value="UniProtKB-KW"/>
</dbReference>
<dbReference type="GO" id="GO:0000166">
    <property type="term" value="F:nucleotide binding"/>
    <property type="evidence" value="ECO:0007669"/>
    <property type="project" value="UniProtKB-KW"/>
</dbReference>
<keyword evidence="2 13" id="KW-0963">Cytoplasm</keyword>
<dbReference type="InterPro" id="IPR029001">
    <property type="entry name" value="ITPase-like_fam"/>
</dbReference>
<comment type="catalytic activity">
    <reaction evidence="12">
        <text>N(6)-hydroxy-dATP + H2O = N(6)-hydroxy-dAMP + diphosphate + H(+)</text>
        <dbReference type="Rhea" id="RHEA:83971"/>
        <dbReference type="ChEBI" id="CHEBI:15377"/>
        <dbReference type="ChEBI" id="CHEBI:15378"/>
        <dbReference type="ChEBI" id="CHEBI:33019"/>
        <dbReference type="ChEBI" id="CHEBI:233529"/>
        <dbReference type="ChEBI" id="CHEBI:233530"/>
    </reaction>
    <physiologicalReaction direction="left-to-right" evidence="12">
        <dbReference type="Rhea" id="RHEA:83972"/>
    </physiologicalReaction>
</comment>
<feature type="binding site" evidence="13">
    <location>
        <begin position="79"/>
        <end position="80"/>
    </location>
    <ligand>
        <name>ITP</name>
        <dbReference type="ChEBI" id="CHEBI:61402"/>
    </ligand>
</feature>
<feature type="binding site" evidence="13">
    <location>
        <begin position="155"/>
        <end position="158"/>
    </location>
    <ligand>
        <name>ITP</name>
        <dbReference type="ChEBI" id="CHEBI:61402"/>
    </ligand>
</feature>
<evidence type="ECO:0000256" key="8">
    <source>
        <dbReference type="ARBA" id="ARBA00023211"/>
    </source>
</evidence>
<evidence type="ECO:0000256" key="10">
    <source>
        <dbReference type="ARBA" id="ARBA00093218"/>
    </source>
</evidence>
<dbReference type="FunCoup" id="W2RVF5">
    <property type="interactions" value="730"/>
</dbReference>
<dbReference type="CDD" id="cd00515">
    <property type="entry name" value="HAM1"/>
    <property type="match status" value="1"/>
</dbReference>
<keyword evidence="6 13" id="KW-0460">Magnesium</keyword>
<dbReference type="HAMAP" id="MF_03148">
    <property type="entry name" value="HAM1_NTPase"/>
    <property type="match status" value="1"/>
</dbReference>
<organism evidence="14 15">
    <name type="scientific">Cyphellophora europaea (strain CBS 101466)</name>
    <name type="common">Phialophora europaea</name>
    <dbReference type="NCBI Taxonomy" id="1220924"/>
    <lineage>
        <taxon>Eukaryota</taxon>
        <taxon>Fungi</taxon>
        <taxon>Dikarya</taxon>
        <taxon>Ascomycota</taxon>
        <taxon>Pezizomycotina</taxon>
        <taxon>Eurotiomycetes</taxon>
        <taxon>Chaetothyriomycetidae</taxon>
        <taxon>Chaetothyriales</taxon>
        <taxon>Cyphellophoraceae</taxon>
        <taxon>Cyphellophora</taxon>
    </lineage>
</organism>
<dbReference type="AlphaFoldDB" id="W2RVF5"/>
<evidence type="ECO:0000313" key="15">
    <source>
        <dbReference type="Proteomes" id="UP000030752"/>
    </source>
</evidence>
<dbReference type="Gene3D" id="3.90.950.10">
    <property type="match status" value="1"/>
</dbReference>
<feature type="binding site" evidence="13">
    <location>
        <position position="51"/>
    </location>
    <ligand>
        <name>Mg(2+)</name>
        <dbReference type="ChEBI" id="CHEBI:18420"/>
    </ligand>
</feature>
<comment type="catalytic activity">
    <reaction evidence="10">
        <text>ITP + H2O = IMP + diphosphate + H(+)</text>
        <dbReference type="Rhea" id="RHEA:29399"/>
        <dbReference type="ChEBI" id="CHEBI:15377"/>
        <dbReference type="ChEBI" id="CHEBI:15378"/>
        <dbReference type="ChEBI" id="CHEBI:33019"/>
        <dbReference type="ChEBI" id="CHEBI:58053"/>
        <dbReference type="ChEBI" id="CHEBI:61402"/>
        <dbReference type="EC" id="3.6.1.66"/>
    </reaction>
    <physiologicalReaction direction="left-to-right" evidence="10">
        <dbReference type="Rhea" id="RHEA:29400"/>
    </physiologicalReaction>
</comment>
<dbReference type="STRING" id="1220924.W2RVF5"/>
<comment type="catalytic activity">
    <reaction evidence="13">
        <text>XTP + H2O = XMP + diphosphate + H(+)</text>
        <dbReference type="Rhea" id="RHEA:28610"/>
        <dbReference type="ChEBI" id="CHEBI:15377"/>
        <dbReference type="ChEBI" id="CHEBI:15378"/>
        <dbReference type="ChEBI" id="CHEBI:33019"/>
        <dbReference type="ChEBI" id="CHEBI:57464"/>
        <dbReference type="ChEBI" id="CHEBI:61314"/>
        <dbReference type="EC" id="3.6.1.66"/>
    </reaction>
</comment>
<keyword evidence="3 13" id="KW-0479">Metal-binding</keyword>
<dbReference type="GO" id="GO:0005737">
    <property type="term" value="C:cytoplasm"/>
    <property type="evidence" value="ECO:0007669"/>
    <property type="project" value="UniProtKB-SubCell"/>
</dbReference>
<name>W2RVF5_CYPE1</name>
<comment type="subcellular location">
    <subcellularLocation>
        <location evidence="13">Cytoplasm</location>
    </subcellularLocation>
    <subcellularLocation>
        <location evidence="13">Nucleus</location>
    </subcellularLocation>
</comment>
<evidence type="ECO:0000256" key="5">
    <source>
        <dbReference type="ARBA" id="ARBA00022801"/>
    </source>
</evidence>
<keyword evidence="8 13" id="KW-0464">Manganese</keyword>
<keyword evidence="4 13" id="KW-0547">Nucleotide-binding</keyword>
<gene>
    <name evidence="14" type="ORF">HMPREF1541_04763</name>
</gene>
<keyword evidence="5 13" id="KW-0378">Hydrolase</keyword>
<comment type="similarity">
    <text evidence="1 13">Belongs to the HAM1 NTPase family.</text>
</comment>
<dbReference type="InterPro" id="IPR027502">
    <property type="entry name" value="ITPase"/>
</dbReference>
<dbReference type="PANTHER" id="PTHR11067">
    <property type="entry name" value="INOSINE TRIPHOSPHATE PYROPHOSPHATASE/HAM1 PROTEIN"/>
    <property type="match status" value="1"/>
</dbReference>
<protein>
    <recommendedName>
        <fullName evidence="13">Inosine triphosphate pyrophosphatase</fullName>
        <shortName evidence="13">ITPase</shortName>
        <shortName evidence="13">Inosine triphosphatase</shortName>
        <ecNumber evidence="13">3.6.1.66</ecNumber>
    </recommendedName>
    <alternativeName>
        <fullName evidence="13">Non-canonical purine NTP pyrophosphatase</fullName>
    </alternativeName>
    <alternativeName>
        <fullName evidence="13">Non-standard purine NTP pyrophosphatase</fullName>
    </alternativeName>
    <alternativeName>
        <fullName evidence="13">Nucleoside-triphosphate diphosphatase</fullName>
    </alternativeName>
    <alternativeName>
        <fullName evidence="13">Nucleoside-triphosphate pyrophosphatase</fullName>
        <shortName evidence="13">NTPase</shortName>
    </alternativeName>
    <alternativeName>
        <fullName evidence="13">XTP/dITP diphosphatase</fullName>
    </alternativeName>
</protein>
<evidence type="ECO:0000256" key="1">
    <source>
        <dbReference type="ARBA" id="ARBA00008023"/>
    </source>
</evidence>
<dbReference type="SUPFAM" id="SSF52972">
    <property type="entry name" value="ITPase-like"/>
    <property type="match status" value="1"/>
</dbReference>
<keyword evidence="13" id="KW-0539">Nucleus</keyword>
<dbReference type="OrthoDB" id="6288734at2759"/>
<comment type="function">
    <text evidence="13">Pyrophosphatase that hydrolyzes non-canonical purine nucleotides such as inosine triphosphate (ITP), deoxyinosine triphosphate (dITP) or xanthosine 5'-triphosphate (XTP) to their respective monophosphate derivatives. The enzyme does not distinguish between the deoxy- and ribose forms. Probably excludes non-canonical purines from RNA and DNA precursor pools, thus preventing their incorporation into RNA and DNA and avoiding chromosomal lesions.</text>
</comment>
<dbReference type="Proteomes" id="UP000030752">
    <property type="component" value="Unassembled WGS sequence"/>
</dbReference>
<evidence type="ECO:0000256" key="6">
    <source>
        <dbReference type="ARBA" id="ARBA00022842"/>
    </source>
</evidence>
<reference evidence="14 15" key="1">
    <citation type="submission" date="2013-03" db="EMBL/GenBank/DDBJ databases">
        <title>The Genome Sequence of Phialophora europaea CBS 101466.</title>
        <authorList>
            <consortium name="The Broad Institute Genomics Platform"/>
            <person name="Cuomo C."/>
            <person name="de Hoog S."/>
            <person name="Gorbushina A."/>
            <person name="Walker B."/>
            <person name="Young S.K."/>
            <person name="Zeng Q."/>
            <person name="Gargeya S."/>
            <person name="Fitzgerald M."/>
            <person name="Haas B."/>
            <person name="Abouelleil A."/>
            <person name="Allen A.W."/>
            <person name="Alvarado L."/>
            <person name="Arachchi H.M."/>
            <person name="Berlin A.M."/>
            <person name="Chapman S.B."/>
            <person name="Gainer-Dewar J."/>
            <person name="Goldberg J."/>
            <person name="Griggs A."/>
            <person name="Gujja S."/>
            <person name="Hansen M."/>
            <person name="Howarth C."/>
            <person name="Imamovic A."/>
            <person name="Ireland A."/>
            <person name="Larimer J."/>
            <person name="McCowan C."/>
            <person name="Murphy C."/>
            <person name="Pearson M."/>
            <person name="Poon T.W."/>
            <person name="Priest M."/>
            <person name="Roberts A."/>
            <person name="Saif S."/>
            <person name="Shea T."/>
            <person name="Sisk P."/>
            <person name="Sykes S."/>
            <person name="Wortman J."/>
            <person name="Nusbaum C."/>
            <person name="Birren B."/>
        </authorList>
    </citation>
    <scope>NUCLEOTIDE SEQUENCE [LARGE SCALE GENOMIC DNA]</scope>
    <source>
        <strain evidence="14 15">CBS 101466</strain>
    </source>
</reference>
<dbReference type="RefSeq" id="XP_008717329.1">
    <property type="nucleotide sequence ID" value="XM_008719107.1"/>
</dbReference>